<keyword evidence="3" id="KW-1133">Transmembrane helix</keyword>
<keyword evidence="6" id="KW-1185">Reference proteome</keyword>
<dbReference type="EMBL" id="VWPK01000004">
    <property type="protein sequence ID" value="KAA5613876.1"/>
    <property type="molecule type" value="Genomic_DNA"/>
</dbReference>
<evidence type="ECO:0000313" key="5">
    <source>
        <dbReference type="EMBL" id="KAA5613876.1"/>
    </source>
</evidence>
<dbReference type="Gene3D" id="2.60.40.1220">
    <property type="match status" value="1"/>
</dbReference>
<proteinExistence type="predicted"/>
<keyword evidence="1" id="KW-0732">Signal</keyword>
<keyword evidence="3" id="KW-0472">Membrane</keyword>
<name>A0A5M6IZV6_9PROT</name>
<dbReference type="Proteomes" id="UP000325255">
    <property type="component" value="Unassembled WGS sequence"/>
</dbReference>
<evidence type="ECO:0000256" key="2">
    <source>
        <dbReference type="ARBA" id="ARBA00023008"/>
    </source>
</evidence>
<comment type="caution">
    <text evidence="5">The sequence shown here is derived from an EMBL/GenBank/DDBJ whole genome shotgun (WGS) entry which is preliminary data.</text>
</comment>
<evidence type="ECO:0000256" key="1">
    <source>
        <dbReference type="ARBA" id="ARBA00022729"/>
    </source>
</evidence>
<dbReference type="InterPro" id="IPR014756">
    <property type="entry name" value="Ig_E-set"/>
</dbReference>
<keyword evidence="2" id="KW-0186">Copper</keyword>
<dbReference type="GO" id="GO:0042597">
    <property type="term" value="C:periplasmic space"/>
    <property type="evidence" value="ECO:0007669"/>
    <property type="project" value="InterPro"/>
</dbReference>
<evidence type="ECO:0000313" key="6">
    <source>
        <dbReference type="Proteomes" id="UP000325255"/>
    </source>
</evidence>
<dbReference type="SUPFAM" id="SSF81296">
    <property type="entry name" value="E set domains"/>
    <property type="match status" value="1"/>
</dbReference>
<dbReference type="OrthoDB" id="7282415at2"/>
<protein>
    <submittedName>
        <fullName evidence="5">Copper resistance protein CopC</fullName>
    </submittedName>
</protein>
<feature type="domain" description="CopC" evidence="4">
    <location>
        <begin position="40"/>
        <end position="132"/>
    </location>
</feature>
<dbReference type="InterPro" id="IPR014755">
    <property type="entry name" value="Cu-Rt/internalin_Ig-like"/>
</dbReference>
<evidence type="ECO:0000256" key="3">
    <source>
        <dbReference type="SAM" id="Phobius"/>
    </source>
</evidence>
<dbReference type="GO" id="GO:0005507">
    <property type="term" value="F:copper ion binding"/>
    <property type="evidence" value="ECO:0007669"/>
    <property type="project" value="InterPro"/>
</dbReference>
<gene>
    <name evidence="5" type="ORF">F1189_03630</name>
</gene>
<dbReference type="AlphaFoldDB" id="A0A5M6IZV6"/>
<organism evidence="5 6">
    <name type="scientific">Rhodovastum atsumiense</name>
    <dbReference type="NCBI Taxonomy" id="504468"/>
    <lineage>
        <taxon>Bacteria</taxon>
        <taxon>Pseudomonadati</taxon>
        <taxon>Pseudomonadota</taxon>
        <taxon>Alphaproteobacteria</taxon>
        <taxon>Acetobacterales</taxon>
        <taxon>Acetobacteraceae</taxon>
        <taxon>Rhodovastum</taxon>
    </lineage>
</organism>
<dbReference type="GO" id="GO:0046688">
    <property type="term" value="P:response to copper ion"/>
    <property type="evidence" value="ECO:0007669"/>
    <property type="project" value="InterPro"/>
</dbReference>
<evidence type="ECO:0000259" key="4">
    <source>
        <dbReference type="Pfam" id="PF04234"/>
    </source>
</evidence>
<accession>A0A5M6IZV6</accession>
<dbReference type="InterPro" id="IPR007348">
    <property type="entry name" value="CopC_dom"/>
</dbReference>
<reference evidence="5 6" key="1">
    <citation type="submission" date="2019-09" db="EMBL/GenBank/DDBJ databases">
        <title>Genome sequence of Rhodovastum atsumiense, a diverse member of the Acetobacteraceae family of non-sulfur purple photosynthetic bacteria.</title>
        <authorList>
            <person name="Meyer T."/>
            <person name="Kyndt J."/>
        </authorList>
    </citation>
    <scope>NUCLEOTIDE SEQUENCE [LARGE SCALE GENOMIC DNA]</scope>
    <source>
        <strain evidence="5 6">DSM 21279</strain>
    </source>
</reference>
<dbReference type="Pfam" id="PF04234">
    <property type="entry name" value="CopC"/>
    <property type="match status" value="1"/>
</dbReference>
<keyword evidence="3" id="KW-0812">Transmembrane</keyword>
<feature type="transmembrane region" description="Helical" evidence="3">
    <location>
        <begin position="12"/>
        <end position="34"/>
    </location>
</feature>
<sequence length="134" mass="13900">MIAAGGGRDGEGMVTVILGVLRLMLLLCVTPGVAEARILQLRESSPAAEAVVAGDNVQYVVRFDGLVDHAASRLEIIDGSAVVLSLVPVLDSEPDVLAASAPALPPGQYQLRWIAKSRPDGEVSSGLIPFTVGQ</sequence>